<dbReference type="eggNOG" id="COG1396">
    <property type="taxonomic scope" value="Bacteria"/>
</dbReference>
<dbReference type="PANTHER" id="PTHR37038">
    <property type="entry name" value="TRANSCRIPTIONAL REGULATOR-RELATED"/>
    <property type="match status" value="1"/>
</dbReference>
<keyword evidence="1" id="KW-0175">Coiled coil</keyword>
<dbReference type="AlphaFoldDB" id="D5H1I6"/>
<dbReference type="InterPro" id="IPR053163">
    <property type="entry name" value="HTH-type_regulator_Rgg"/>
</dbReference>
<accession>D5H1I6</accession>
<evidence type="ECO:0008006" key="4">
    <source>
        <dbReference type="Google" id="ProtNLM"/>
    </source>
</evidence>
<name>D5H1I6_LACCS</name>
<feature type="coiled-coil region" evidence="1">
    <location>
        <begin position="115"/>
        <end position="142"/>
    </location>
</feature>
<dbReference type="HOGENOM" id="CLU_072045_2_1_9"/>
<proteinExistence type="predicted"/>
<protein>
    <recommendedName>
        <fullName evidence="4">Transcriptional regulator</fullName>
    </recommendedName>
</protein>
<dbReference type="RefSeq" id="WP_013085882.1">
    <property type="nucleotide sequence ID" value="NC_014106.1"/>
</dbReference>
<organism evidence="2 3">
    <name type="scientific">Lactobacillus crispatus (strain ST1)</name>
    <dbReference type="NCBI Taxonomy" id="748671"/>
    <lineage>
        <taxon>Bacteria</taxon>
        <taxon>Bacillati</taxon>
        <taxon>Bacillota</taxon>
        <taxon>Bacilli</taxon>
        <taxon>Lactobacillales</taxon>
        <taxon>Lactobacillaceae</taxon>
        <taxon>Lactobacillus</taxon>
    </lineage>
</organism>
<sequence>MGITNPPPKITVKISCLKNLMFMLRILSMIAKNNIYGPKYRKLRVLHHINLVNAARNVTNKSTLAEWEKGKDNLSWCKVIQLLFNIHIQPIEFLENSVRSQLYESINNIAVAYRDNNKKQLKKILKENLEKYQEKSQNQNKDILFQVAIASNFYEDLSGDRVCPLVVKNKVILYFSDVVSNENFWCYEDIFYFNLITQILDARHLYGFSLKLLEYVRNNRINSKIWYELVLNTLLNAEFSLIKKDLNKAESLLNDLNTLEVIDCYAQESIRKKFMESLILYLKNDSNTEVYSLFRCLDFLDLTNMKLDFETAFLQIKEIYKK</sequence>
<evidence type="ECO:0000313" key="2">
    <source>
        <dbReference type="EMBL" id="CBL49871.1"/>
    </source>
</evidence>
<evidence type="ECO:0000256" key="1">
    <source>
        <dbReference type="SAM" id="Coils"/>
    </source>
</evidence>
<dbReference type="Proteomes" id="UP000002371">
    <property type="component" value="Chromosome"/>
</dbReference>
<evidence type="ECO:0000313" key="3">
    <source>
        <dbReference type="Proteomes" id="UP000002371"/>
    </source>
</evidence>
<dbReference type="EMBL" id="FN692037">
    <property type="protein sequence ID" value="CBL49871.1"/>
    <property type="molecule type" value="Genomic_DNA"/>
</dbReference>
<reference evidence="2 3" key="1">
    <citation type="journal article" date="2010" name="J. Bacteriol.">
        <title>Genome sequence of Lactobacillus crispatus ST1.</title>
        <authorList>
            <person name="Ojala T."/>
            <person name="Kuparinen V."/>
            <person name="Koskinen J.P."/>
            <person name="Alatalo E."/>
            <person name="Holm L."/>
            <person name="Auvinen P."/>
            <person name="Edelman S."/>
            <person name="Westerlund-Wikstrom B."/>
            <person name="Korhonen T.K."/>
            <person name="Paulin L."/>
            <person name="Kankainen M."/>
        </authorList>
    </citation>
    <scope>NUCLEOTIDE SEQUENCE [LARGE SCALE GENOMIC DNA]</scope>
    <source>
        <strain evidence="2 3">ST1</strain>
    </source>
</reference>
<reference key="2">
    <citation type="submission" date="2010-03" db="EMBL/GenBank/DDBJ databases">
        <title>Genome Sequence of Lactobacillus crispatus ST1.</title>
        <authorList>
            <person name="Ojala T."/>
            <person name="Kuparinen V."/>
            <person name="Koskinen J.P."/>
            <person name="Alatalo E."/>
            <person name="Holm L."/>
            <person name="Auvinen P."/>
            <person name="Edelman S."/>
            <person name="Westerlund-Wikstroem B."/>
            <person name="Korhonen T.K."/>
            <person name="Paulin L."/>
            <person name="Kankainen M."/>
        </authorList>
    </citation>
    <scope>NUCLEOTIDE SEQUENCE</scope>
    <source>
        <strain>ST1</strain>
    </source>
</reference>
<gene>
    <name evidence="2" type="ordered locus">LCRIS_00424</name>
</gene>
<dbReference type="KEGG" id="lcr:LCRIS_00424"/>